<dbReference type="PRINTS" id="PR00380">
    <property type="entry name" value="KINESINHEAVY"/>
</dbReference>
<reference evidence="8" key="1">
    <citation type="journal article" date="2014" name="Nat. Commun.">
        <title>The emerging biofuel crop Camelina sativa retains a highly undifferentiated hexaploid genome structure.</title>
        <authorList>
            <person name="Kagale S."/>
            <person name="Koh C."/>
            <person name="Nixon J."/>
            <person name="Bollina V."/>
            <person name="Clarke W.E."/>
            <person name="Tuteja R."/>
            <person name="Spillane C."/>
            <person name="Robinson S.J."/>
            <person name="Links M.G."/>
            <person name="Clarke C."/>
            <person name="Higgins E.E."/>
            <person name="Huebert T."/>
            <person name="Sharpe A.G."/>
            <person name="Parkin I.A."/>
        </authorList>
    </citation>
    <scope>NUCLEOTIDE SEQUENCE [LARGE SCALE GENOMIC DNA]</scope>
    <source>
        <strain evidence="8">cv. DH55</strain>
    </source>
</reference>
<evidence type="ECO:0000256" key="1">
    <source>
        <dbReference type="ARBA" id="ARBA00022741"/>
    </source>
</evidence>
<feature type="coiled-coil region" evidence="5">
    <location>
        <begin position="694"/>
        <end position="755"/>
    </location>
</feature>
<feature type="region of interest" description="Disordered" evidence="6">
    <location>
        <begin position="619"/>
        <end position="653"/>
    </location>
</feature>
<organism evidence="8 9">
    <name type="scientific">Camelina sativa</name>
    <name type="common">False flax</name>
    <name type="synonym">Myagrum sativum</name>
    <dbReference type="NCBI Taxonomy" id="90675"/>
    <lineage>
        <taxon>Eukaryota</taxon>
        <taxon>Viridiplantae</taxon>
        <taxon>Streptophyta</taxon>
        <taxon>Embryophyta</taxon>
        <taxon>Tracheophyta</taxon>
        <taxon>Spermatophyta</taxon>
        <taxon>Magnoliopsida</taxon>
        <taxon>eudicotyledons</taxon>
        <taxon>Gunneridae</taxon>
        <taxon>Pentapetalae</taxon>
        <taxon>rosids</taxon>
        <taxon>malvids</taxon>
        <taxon>Brassicales</taxon>
        <taxon>Brassicaceae</taxon>
        <taxon>Camelineae</taxon>
        <taxon>Camelina</taxon>
    </lineage>
</organism>
<dbReference type="InterPro" id="IPR027417">
    <property type="entry name" value="P-loop_NTPase"/>
</dbReference>
<feature type="binding site" evidence="4">
    <location>
        <begin position="217"/>
        <end position="224"/>
    </location>
    <ligand>
        <name>ATP</name>
        <dbReference type="ChEBI" id="CHEBI:30616"/>
    </ligand>
</feature>
<dbReference type="SUPFAM" id="SSF52540">
    <property type="entry name" value="P-loop containing nucleoside triphosphate hydrolases"/>
    <property type="match status" value="1"/>
</dbReference>
<keyword evidence="5" id="KW-0175">Coiled coil</keyword>
<evidence type="ECO:0000256" key="3">
    <source>
        <dbReference type="ARBA" id="ARBA00023175"/>
    </source>
</evidence>
<accession>A0ABM0V8P2</accession>
<evidence type="ECO:0000313" key="9">
    <source>
        <dbReference type="RefSeq" id="XP_010452605.1"/>
    </source>
</evidence>
<keyword evidence="3 4" id="KW-0505">Motor protein</keyword>
<feature type="domain" description="Kinesin motor" evidence="7">
    <location>
        <begin position="137"/>
        <end position="456"/>
    </location>
</feature>
<evidence type="ECO:0000256" key="5">
    <source>
        <dbReference type="SAM" id="Coils"/>
    </source>
</evidence>
<feature type="coiled-coil region" evidence="5">
    <location>
        <begin position="797"/>
        <end position="831"/>
    </location>
</feature>
<feature type="region of interest" description="Disordered" evidence="6">
    <location>
        <begin position="1025"/>
        <end position="1045"/>
    </location>
</feature>
<dbReference type="RefSeq" id="XP_010452605.1">
    <property type="nucleotide sequence ID" value="XM_010454303.1"/>
</dbReference>
<keyword evidence="2 4" id="KW-0067">ATP-binding</keyword>
<evidence type="ECO:0000256" key="4">
    <source>
        <dbReference type="PROSITE-ProRule" id="PRU00283"/>
    </source>
</evidence>
<dbReference type="InterPro" id="IPR019821">
    <property type="entry name" value="Kinesin_motor_CS"/>
</dbReference>
<feature type="coiled-coil region" evidence="5">
    <location>
        <begin position="465"/>
        <end position="534"/>
    </location>
</feature>
<dbReference type="InterPro" id="IPR001752">
    <property type="entry name" value="Kinesin_motor_dom"/>
</dbReference>
<sequence>MYFAFIQSNGTNEIEKPKIVSNSRVKKHASFSKRRRCRCYIDPAIELLSVSERFEFGICLMGGSKKVSKSRNAGFSKLKAAESSSSTTTYSSKHYPETSLDDNSYSSLTSSSPLGSSKLLLQYSGKVPPKPLQSKENVTVTVRFRPLSPKEICKGEEVAWYADGETIVRNEQNQSTAYAYDRVFGPTTTTRHVYDVAAQHVVNGAMAGINGTIFAYGVTSSGKTHTMHGDQRSPGIILLAVKDAFSIIQETPKREFLLRVSYFEIYNEVVNDLLNPAGQNLRIREDEQGTFIEGIKEEVVLSPAHALSLIAAGEEHRHIGSTSFNLLSSRSHTMFTLTIESSPLGDNNEGGAVHLSQLNLIDLAGSESSKAETSGLRRKEGSYINKSLLTLGTVISKLTDRKASHVPYRDSKLTRLLQSSLSGHGRVSLICTLTPASSNSEETHNTLKFAHRAKHIEIQAARNKIIDEKSLIKKYQYEIRQLKEELEQLKQGIKPVSQLKDISEDNIVLLKQKLEEEEEAKATLMSRIQRLTKLILVSTKTPQTSRLSYRADPRRRHSFGEEELAYLPYKRRDLMDNENLELYVSREGTPETIDDAFREEKKTRKHGLLNWLKLKKKDDSFGGSVSDKSSVVKSNSTPSTPQGEGSNFHTETRLTEDSALADQLLETRENKEAHEDSFHEIETPETRMKMIDQMELLREQQKILSEEMAQLSRSFKLLSEEAAKAPQNEDIKAEIKNLNGDIKAKNDQMATLGKQILDFVIASHDELDKSDIVQAVSEMRAQLNEKCFELEVKAADNRIIQEQLNQKTCLCEKLQEEVANLKQQLSDALELGDISSVTSHMQQLSGSPSKDEEKAIEAQAFEIEELRLKTEELSELKEQLELRNNKLAEESSYAKELASAAAIELKALSEEVARLMNDNERLAADLAAVHKGSVTPRGKIGNLRNGRRENHTKRKEQDSSLIELKRELIMSKEREVSFESALVEKYQKEAELQRTVEESKEREAHLENELANMWVLVAKLRRSQGADSGISDSVSETQQINHTGT</sequence>
<dbReference type="Gene3D" id="3.40.850.10">
    <property type="entry name" value="Kinesin motor domain"/>
    <property type="match status" value="1"/>
</dbReference>
<feature type="compositionally biased region" description="Low complexity" evidence="6">
    <location>
        <begin position="621"/>
        <end position="634"/>
    </location>
</feature>
<dbReference type="PROSITE" id="PS00411">
    <property type="entry name" value="KINESIN_MOTOR_1"/>
    <property type="match status" value="1"/>
</dbReference>
<proteinExistence type="inferred from homology"/>
<feature type="compositionally biased region" description="Polar residues" evidence="6">
    <location>
        <begin position="1030"/>
        <end position="1045"/>
    </location>
</feature>
<comment type="similarity">
    <text evidence="4">Belongs to the TRAFAC class myosin-kinesin ATPase superfamily. Kinesin family.</text>
</comment>
<gene>
    <name evidence="9" type="primary">LOC104734677</name>
</gene>
<protein>
    <submittedName>
        <fullName evidence="9">Kinesin-like protein KIN-7L, chloroplastic</fullName>
    </submittedName>
</protein>
<evidence type="ECO:0000256" key="2">
    <source>
        <dbReference type="ARBA" id="ARBA00022840"/>
    </source>
</evidence>
<dbReference type="Pfam" id="PF00225">
    <property type="entry name" value="Kinesin"/>
    <property type="match status" value="1"/>
</dbReference>
<dbReference type="PANTHER" id="PTHR47968:SF9">
    <property type="entry name" value="KINESIN-LIKE PROTEIN KIN-7K, CHLOROPLASTIC ISOFORM X1"/>
    <property type="match status" value="1"/>
</dbReference>
<evidence type="ECO:0000313" key="8">
    <source>
        <dbReference type="Proteomes" id="UP000694864"/>
    </source>
</evidence>
<keyword evidence="1 4" id="KW-0547">Nucleotide-binding</keyword>
<dbReference type="PANTHER" id="PTHR47968">
    <property type="entry name" value="CENTROMERE PROTEIN E"/>
    <property type="match status" value="1"/>
</dbReference>
<name>A0ABM0V8P2_CAMSA</name>
<feature type="compositionally biased region" description="Polar residues" evidence="6">
    <location>
        <begin position="635"/>
        <end position="649"/>
    </location>
</feature>
<reference evidence="9" key="2">
    <citation type="submission" date="2025-08" db="UniProtKB">
        <authorList>
            <consortium name="RefSeq"/>
        </authorList>
    </citation>
    <scope>IDENTIFICATION</scope>
    <source>
        <tissue evidence="9">Leaf</tissue>
    </source>
</reference>
<feature type="coiled-coil region" evidence="5">
    <location>
        <begin position="982"/>
        <end position="1009"/>
    </location>
</feature>
<keyword evidence="8" id="KW-1185">Reference proteome</keyword>
<dbReference type="CDD" id="cd01374">
    <property type="entry name" value="KISc_CENP_E"/>
    <property type="match status" value="1"/>
</dbReference>
<feature type="coiled-coil region" evidence="5">
    <location>
        <begin position="863"/>
        <end position="925"/>
    </location>
</feature>
<dbReference type="InterPro" id="IPR027640">
    <property type="entry name" value="Kinesin-like_fam"/>
</dbReference>
<evidence type="ECO:0000256" key="6">
    <source>
        <dbReference type="SAM" id="MobiDB-lite"/>
    </source>
</evidence>
<dbReference type="PROSITE" id="PS50067">
    <property type="entry name" value="KINESIN_MOTOR_2"/>
    <property type="match status" value="1"/>
</dbReference>
<feature type="region of interest" description="Disordered" evidence="6">
    <location>
        <begin position="937"/>
        <end position="959"/>
    </location>
</feature>
<dbReference type="InterPro" id="IPR036961">
    <property type="entry name" value="Kinesin_motor_dom_sf"/>
</dbReference>
<dbReference type="GeneID" id="104734677"/>
<evidence type="ECO:0000259" key="7">
    <source>
        <dbReference type="PROSITE" id="PS50067"/>
    </source>
</evidence>
<dbReference type="Proteomes" id="UP000694864">
    <property type="component" value="Chromosome 13"/>
</dbReference>
<dbReference type="SMART" id="SM00129">
    <property type="entry name" value="KISc"/>
    <property type="match status" value="1"/>
</dbReference>